<name>B6K6H1_SCHJY</name>
<dbReference type="GeneID" id="7052566"/>
<dbReference type="JaponicusDB" id="SJAG_04303">
    <property type="gene designation" value="rec25"/>
</dbReference>
<dbReference type="AlphaFoldDB" id="B6K6H1"/>
<dbReference type="EMBL" id="KE651167">
    <property type="protein sequence ID" value="EEB09125.1"/>
    <property type="molecule type" value="Genomic_DNA"/>
</dbReference>
<organism evidence="1 3">
    <name type="scientific">Schizosaccharomyces japonicus (strain yFS275 / FY16936)</name>
    <name type="common">Fission yeast</name>
    <dbReference type="NCBI Taxonomy" id="402676"/>
    <lineage>
        <taxon>Eukaryota</taxon>
        <taxon>Fungi</taxon>
        <taxon>Dikarya</taxon>
        <taxon>Ascomycota</taxon>
        <taxon>Taphrinomycotina</taxon>
        <taxon>Schizosaccharomycetes</taxon>
        <taxon>Schizosaccharomycetales</taxon>
        <taxon>Schizosaccharomycetaceae</taxon>
        <taxon>Schizosaccharomyces</taxon>
    </lineage>
</organism>
<evidence type="ECO:0000313" key="2">
    <source>
        <dbReference type="JaponicusDB" id="SJAG_04303"/>
    </source>
</evidence>
<dbReference type="Proteomes" id="UP000001744">
    <property type="component" value="Unassembled WGS sequence"/>
</dbReference>
<accession>B6K6H1</accession>
<dbReference type="RefSeq" id="XP_002175418.1">
    <property type="nucleotide sequence ID" value="XM_002175382.2"/>
</dbReference>
<keyword evidence="3" id="KW-1185">Reference proteome</keyword>
<protein>
    <submittedName>
        <fullName evidence="1">Meiotic recombination protein Rec25</fullName>
    </submittedName>
</protein>
<gene>
    <name evidence="2" type="primary">rec25</name>
    <name evidence="1" type="ORF">SJAG_04303</name>
</gene>
<reference evidence="1 3" key="1">
    <citation type="journal article" date="2011" name="Science">
        <title>Comparative functional genomics of the fission yeasts.</title>
        <authorList>
            <person name="Rhind N."/>
            <person name="Chen Z."/>
            <person name="Yassour M."/>
            <person name="Thompson D.A."/>
            <person name="Haas B.J."/>
            <person name="Habib N."/>
            <person name="Wapinski I."/>
            <person name="Roy S."/>
            <person name="Lin M.F."/>
            <person name="Heiman D.I."/>
            <person name="Young S.K."/>
            <person name="Furuya K."/>
            <person name="Guo Y."/>
            <person name="Pidoux A."/>
            <person name="Chen H.M."/>
            <person name="Robbertse B."/>
            <person name="Goldberg J.M."/>
            <person name="Aoki K."/>
            <person name="Bayne E.H."/>
            <person name="Berlin A.M."/>
            <person name="Desjardins C.A."/>
            <person name="Dobbs E."/>
            <person name="Dukaj L."/>
            <person name="Fan L."/>
            <person name="FitzGerald M.G."/>
            <person name="French C."/>
            <person name="Gujja S."/>
            <person name="Hansen K."/>
            <person name="Keifenheim D."/>
            <person name="Levin J.Z."/>
            <person name="Mosher R.A."/>
            <person name="Mueller C.A."/>
            <person name="Pfiffner J."/>
            <person name="Priest M."/>
            <person name="Russ C."/>
            <person name="Smialowska A."/>
            <person name="Swoboda P."/>
            <person name="Sykes S.M."/>
            <person name="Vaughn M."/>
            <person name="Vengrova S."/>
            <person name="Yoder R."/>
            <person name="Zeng Q."/>
            <person name="Allshire R."/>
            <person name="Baulcombe D."/>
            <person name="Birren B.W."/>
            <person name="Brown W."/>
            <person name="Ekwall K."/>
            <person name="Kellis M."/>
            <person name="Leatherwood J."/>
            <person name="Levin H."/>
            <person name="Margalit H."/>
            <person name="Martienssen R."/>
            <person name="Nieduszynski C.A."/>
            <person name="Spatafora J.W."/>
            <person name="Friedman N."/>
            <person name="Dalgaard J.Z."/>
            <person name="Baumann P."/>
            <person name="Niki H."/>
            <person name="Regev A."/>
            <person name="Nusbaum C."/>
        </authorList>
    </citation>
    <scope>NUCLEOTIDE SEQUENCE [LARGE SCALE GENOMIC DNA]</scope>
    <source>
        <strain evidence="3">yFS275 / FY16936</strain>
    </source>
</reference>
<evidence type="ECO:0000313" key="1">
    <source>
        <dbReference type="EMBL" id="EEB09125.1"/>
    </source>
</evidence>
<evidence type="ECO:0000313" key="3">
    <source>
        <dbReference type="Proteomes" id="UP000001744"/>
    </source>
</evidence>
<dbReference type="HOGENOM" id="CLU_1661812_0_0_1"/>
<dbReference type="VEuPathDB" id="FungiDB:SJAG_04303"/>
<sequence length="159" mass="17775">MARKSVSSSSSASASGIRKQFAKFVQKREEAAFEQSKEWAKRLSDSSNAVQQLQKNIQAVMNAPKNGFEESDTEESCAEFLHSVKDTINTCSIALQRVTQALQLIEKENGSDLMNTLSDLSTQTQKAQLYLEYTIPLAHRQLIQGLSLSLQSEDKHETY</sequence>
<proteinExistence type="predicted"/>